<dbReference type="EMBL" id="JAESIY010000004">
    <property type="protein sequence ID" value="MBL3656245.1"/>
    <property type="molecule type" value="Genomic_DNA"/>
</dbReference>
<dbReference type="AlphaFoldDB" id="A0A937K0F3"/>
<dbReference type="Proteomes" id="UP000659388">
    <property type="component" value="Unassembled WGS sequence"/>
</dbReference>
<evidence type="ECO:0000313" key="1">
    <source>
        <dbReference type="EMBL" id="MBL3656245.1"/>
    </source>
</evidence>
<protein>
    <recommendedName>
        <fullName evidence="3">STAS/SEC14 domain-containing protein</fullName>
    </recommendedName>
</protein>
<keyword evidence="2" id="KW-1185">Reference proteome</keyword>
<proteinExistence type="predicted"/>
<organism evidence="1 2">
    <name type="scientific">Fulvivirga sediminis</name>
    <dbReference type="NCBI Taxonomy" id="2803949"/>
    <lineage>
        <taxon>Bacteria</taxon>
        <taxon>Pseudomonadati</taxon>
        <taxon>Bacteroidota</taxon>
        <taxon>Cytophagia</taxon>
        <taxon>Cytophagales</taxon>
        <taxon>Fulvivirgaceae</taxon>
        <taxon>Fulvivirga</taxon>
    </lineage>
</organism>
<dbReference type="RefSeq" id="WP_202244035.1">
    <property type="nucleotide sequence ID" value="NZ_JAESIY010000004.1"/>
</dbReference>
<evidence type="ECO:0000313" key="2">
    <source>
        <dbReference type="Proteomes" id="UP000659388"/>
    </source>
</evidence>
<reference evidence="1" key="1">
    <citation type="submission" date="2021-01" db="EMBL/GenBank/DDBJ databases">
        <title>Fulvivirga kasyanovii gen. nov., sp nov., a novel member of the phylum Bacteroidetes isolated from seawater in a mussel farm.</title>
        <authorList>
            <person name="Zhao L.-H."/>
            <person name="Wang Z.-J."/>
        </authorList>
    </citation>
    <scope>NUCLEOTIDE SEQUENCE</scope>
    <source>
        <strain evidence="1">2943</strain>
    </source>
</reference>
<evidence type="ECO:0008006" key="3">
    <source>
        <dbReference type="Google" id="ProtNLM"/>
    </source>
</evidence>
<comment type="caution">
    <text evidence="1">The sequence shown here is derived from an EMBL/GenBank/DDBJ whole genome shotgun (WGS) entry which is preliminary data.</text>
</comment>
<gene>
    <name evidence="1" type="ORF">JL102_08895</name>
</gene>
<sequence>MDREILLKQSNLEVSYDTTNKIMYCTWLGFQNKEKIINSGEKIIELLKSTKCGKVLNDNTSVSGPWQDAAEWTAKTWFPQMEKAGLKYFAWVFSPNIFAELSAQKAKPESEIVSTFHSVYDAEQWLKSNQVIYND</sequence>
<accession>A0A937K0F3</accession>
<name>A0A937K0F3_9BACT</name>